<feature type="domain" description="Coenzyme Q-binding protein COQ10 START" evidence="4">
    <location>
        <begin position="48"/>
        <end position="176"/>
    </location>
</feature>
<dbReference type="EMBL" id="MCGE01000022">
    <property type="protein sequence ID" value="ORZ11128.1"/>
    <property type="molecule type" value="Genomic_DNA"/>
</dbReference>
<proteinExistence type="inferred from homology"/>
<dbReference type="PANTHER" id="PTHR12901:SF10">
    <property type="entry name" value="COENZYME Q-BINDING PROTEIN COQ10, MITOCHONDRIAL"/>
    <property type="match status" value="1"/>
</dbReference>
<dbReference type="Pfam" id="PF03364">
    <property type="entry name" value="Polyketide_cyc"/>
    <property type="match status" value="1"/>
</dbReference>
<dbReference type="Gene3D" id="3.30.530.20">
    <property type="match status" value="1"/>
</dbReference>
<reference evidence="5 6" key="1">
    <citation type="submission" date="2016-07" db="EMBL/GenBank/DDBJ databases">
        <title>Pervasive Adenine N6-methylation of Active Genes in Fungi.</title>
        <authorList>
            <consortium name="DOE Joint Genome Institute"/>
            <person name="Mondo S.J."/>
            <person name="Dannebaum R.O."/>
            <person name="Kuo R.C."/>
            <person name="Labutti K."/>
            <person name="Haridas S."/>
            <person name="Kuo A."/>
            <person name="Salamov A."/>
            <person name="Ahrendt S.R."/>
            <person name="Lipzen A."/>
            <person name="Sullivan W."/>
            <person name="Andreopoulos W.B."/>
            <person name="Clum A."/>
            <person name="Lindquist E."/>
            <person name="Daum C."/>
            <person name="Ramamoorthy G.K."/>
            <person name="Gryganskyi A."/>
            <person name="Culley D."/>
            <person name="Magnuson J.K."/>
            <person name="James T.Y."/>
            <person name="O'Malley M.A."/>
            <person name="Stajich J.E."/>
            <person name="Spatafora J.W."/>
            <person name="Visel A."/>
            <person name="Grigoriev I.V."/>
        </authorList>
    </citation>
    <scope>NUCLEOTIDE SEQUENCE [LARGE SCALE GENOMIC DNA]</scope>
    <source>
        <strain evidence="5 6">NRRL 1336</strain>
    </source>
</reference>
<keyword evidence="6" id="KW-1185">Reference proteome</keyword>
<dbReference type="AlphaFoldDB" id="A0A1X2I971"/>
<dbReference type="GO" id="GO:0048039">
    <property type="term" value="F:ubiquinone binding"/>
    <property type="evidence" value="ECO:0007669"/>
    <property type="project" value="InterPro"/>
</dbReference>
<dbReference type="GO" id="GO:0005739">
    <property type="term" value="C:mitochondrion"/>
    <property type="evidence" value="ECO:0007669"/>
    <property type="project" value="TreeGrafter"/>
</dbReference>
<accession>A0A1X2I971</accession>
<evidence type="ECO:0000313" key="5">
    <source>
        <dbReference type="EMBL" id="ORZ11128.1"/>
    </source>
</evidence>
<evidence type="ECO:0000256" key="1">
    <source>
        <dbReference type="ARBA" id="ARBA00006885"/>
    </source>
</evidence>
<comment type="subunit">
    <text evidence="2">Interacts with coenzyme Q.</text>
</comment>
<dbReference type="OrthoDB" id="292693at2759"/>
<sequence>MMLRPQRVLFPLSSNAATTFTRRSFFNLADTIRNASIKRYNERKILNFTQQQVYEVVANVDDYHHFIPFCNHSRVYSTIPNGQDKHMMQAELGIGFKLFEEKYMSTVTCHQPHKVQAVSSDASLFKELVTTWQFHPHTSNSCRVDFDISFEFASPLHAQASNVFFDQVSQMMMKAFIDRCHQVYASKSPLL</sequence>
<organism evidence="5 6">
    <name type="scientific">Absidia repens</name>
    <dbReference type="NCBI Taxonomy" id="90262"/>
    <lineage>
        <taxon>Eukaryota</taxon>
        <taxon>Fungi</taxon>
        <taxon>Fungi incertae sedis</taxon>
        <taxon>Mucoromycota</taxon>
        <taxon>Mucoromycotina</taxon>
        <taxon>Mucoromycetes</taxon>
        <taxon>Mucorales</taxon>
        <taxon>Cunninghamellaceae</taxon>
        <taxon>Absidia</taxon>
    </lineage>
</organism>
<dbReference type="GO" id="GO:0045333">
    <property type="term" value="P:cellular respiration"/>
    <property type="evidence" value="ECO:0007669"/>
    <property type="project" value="InterPro"/>
</dbReference>
<name>A0A1X2I971_9FUNG</name>
<dbReference type="PANTHER" id="PTHR12901">
    <property type="entry name" value="SPERM PROTEIN HOMOLOG"/>
    <property type="match status" value="1"/>
</dbReference>
<comment type="function">
    <text evidence="3">Required for the function of coenzyme Q in the respiratory chain. May serve as a chaperone or may be involved in the transport of Q6 from its site of synthesis to the catalytic sites of the respiratory complexes.</text>
</comment>
<dbReference type="SUPFAM" id="SSF55961">
    <property type="entry name" value="Bet v1-like"/>
    <property type="match status" value="1"/>
</dbReference>
<evidence type="ECO:0000256" key="3">
    <source>
        <dbReference type="ARBA" id="ARBA00024947"/>
    </source>
</evidence>
<dbReference type="InterPro" id="IPR044996">
    <property type="entry name" value="COQ10-like"/>
</dbReference>
<dbReference type="STRING" id="90262.A0A1X2I971"/>
<comment type="caution">
    <text evidence="5">The sequence shown here is derived from an EMBL/GenBank/DDBJ whole genome shotgun (WGS) entry which is preliminary data.</text>
</comment>
<dbReference type="InterPro" id="IPR023393">
    <property type="entry name" value="START-like_dom_sf"/>
</dbReference>
<protein>
    <recommendedName>
        <fullName evidence="4">Coenzyme Q-binding protein COQ10 START domain-containing protein</fullName>
    </recommendedName>
</protein>
<evidence type="ECO:0000256" key="2">
    <source>
        <dbReference type="ARBA" id="ARBA00011814"/>
    </source>
</evidence>
<evidence type="ECO:0000313" key="6">
    <source>
        <dbReference type="Proteomes" id="UP000193560"/>
    </source>
</evidence>
<evidence type="ECO:0000259" key="4">
    <source>
        <dbReference type="Pfam" id="PF03364"/>
    </source>
</evidence>
<gene>
    <name evidence="5" type="ORF">BCR42DRAFT_357196</name>
</gene>
<comment type="similarity">
    <text evidence="1">Belongs to the COQ10 family.</text>
</comment>
<dbReference type="CDD" id="cd07813">
    <property type="entry name" value="COQ10p_like"/>
    <property type="match status" value="1"/>
</dbReference>
<dbReference type="Proteomes" id="UP000193560">
    <property type="component" value="Unassembled WGS sequence"/>
</dbReference>
<dbReference type="InterPro" id="IPR005031">
    <property type="entry name" value="COQ10_START"/>
</dbReference>